<evidence type="ECO:0000256" key="3">
    <source>
        <dbReference type="SAM" id="Phobius"/>
    </source>
</evidence>
<dbReference type="EMBL" id="JALJOR010000007">
    <property type="protein sequence ID" value="KAK9814252.1"/>
    <property type="molecule type" value="Genomic_DNA"/>
</dbReference>
<organism evidence="5 6">
    <name type="scientific">[Myrmecia] bisecta</name>
    <dbReference type="NCBI Taxonomy" id="41462"/>
    <lineage>
        <taxon>Eukaryota</taxon>
        <taxon>Viridiplantae</taxon>
        <taxon>Chlorophyta</taxon>
        <taxon>core chlorophytes</taxon>
        <taxon>Trebouxiophyceae</taxon>
        <taxon>Trebouxiales</taxon>
        <taxon>Trebouxiaceae</taxon>
        <taxon>Myrmecia</taxon>
    </lineage>
</organism>
<keyword evidence="6" id="KW-1185">Reference proteome</keyword>
<dbReference type="AlphaFoldDB" id="A0AAW1Q0M2"/>
<protein>
    <recommendedName>
        <fullName evidence="4">DUF155 domain-containing protein</fullName>
    </recommendedName>
</protein>
<dbReference type="InterPro" id="IPR003734">
    <property type="entry name" value="DUF155"/>
</dbReference>
<sequence length="407" mass="46093">MLQRSKAKQEGYRPLQPGSPPSTSQSKFPSLGRRVSPGVQHKLPPQRQKHTIAPGQPAPGGRSKDKFVSLPEEIQDPSTTSTLDLPRTVFEDIPDQQLEGPGTRGRITIYCIAESVDRKLLEQKLRERGPRFLLHSYPDVLYGQYARHGQDTVGDVFYFDYGCIAFWGLTQKQEQDILRNVVVPCEENPLPPSEVEIDEFQFHYTANEKPHIQNDTITINHRLSNDHLIKLSISHALSQSTKLCVFEERVLSIVASTKDLPEILAFTGKCSLSRKEIAQLIGKVFIQKSAVNLLSTVLDTPEFFWSAPDSMQNLYKRVCEYMELDERVEVLNNRFQVLQGMLELLRDHKNNSHSDRLEWIVIWLIVLCLVVGLFECASILGWVGPTHINPPRPPQPPPTPPPPRSIG</sequence>
<feature type="domain" description="DUF155" evidence="4">
    <location>
        <begin position="156"/>
        <end position="332"/>
    </location>
</feature>
<evidence type="ECO:0000313" key="5">
    <source>
        <dbReference type="EMBL" id="KAK9814252.1"/>
    </source>
</evidence>
<keyword evidence="3" id="KW-0812">Transmembrane</keyword>
<dbReference type="PANTHER" id="PTHR16255">
    <property type="entry name" value="REQUIRED FOR MEIOTIC NUCLEAR DIVISION PROTEIN 1 HOMOLOG"/>
    <property type="match status" value="1"/>
</dbReference>
<proteinExistence type="inferred from homology"/>
<feature type="region of interest" description="Disordered" evidence="2">
    <location>
        <begin position="388"/>
        <end position="407"/>
    </location>
</feature>
<comment type="similarity">
    <text evidence="1">Belongs to the RMD1/sif2 family.</text>
</comment>
<evidence type="ECO:0000256" key="1">
    <source>
        <dbReference type="ARBA" id="ARBA00008306"/>
    </source>
</evidence>
<feature type="region of interest" description="Disordered" evidence="2">
    <location>
        <begin position="1"/>
        <end position="66"/>
    </location>
</feature>
<dbReference type="InterPro" id="IPR051624">
    <property type="entry name" value="RMD1/Sad1-interacting"/>
</dbReference>
<keyword evidence="3" id="KW-0472">Membrane</keyword>
<evidence type="ECO:0000313" key="6">
    <source>
        <dbReference type="Proteomes" id="UP001489004"/>
    </source>
</evidence>
<name>A0AAW1Q0M2_9CHLO</name>
<dbReference type="GO" id="GO:0005739">
    <property type="term" value="C:mitochondrion"/>
    <property type="evidence" value="ECO:0007669"/>
    <property type="project" value="UniProtKB-ARBA"/>
</dbReference>
<evidence type="ECO:0000256" key="2">
    <source>
        <dbReference type="SAM" id="MobiDB-lite"/>
    </source>
</evidence>
<comment type="caution">
    <text evidence="5">The sequence shown here is derived from an EMBL/GenBank/DDBJ whole genome shotgun (WGS) entry which is preliminary data.</text>
</comment>
<reference evidence="5 6" key="1">
    <citation type="journal article" date="2024" name="Nat. Commun.">
        <title>Phylogenomics reveals the evolutionary origins of lichenization in chlorophyte algae.</title>
        <authorList>
            <person name="Puginier C."/>
            <person name="Libourel C."/>
            <person name="Otte J."/>
            <person name="Skaloud P."/>
            <person name="Haon M."/>
            <person name="Grisel S."/>
            <person name="Petersen M."/>
            <person name="Berrin J.G."/>
            <person name="Delaux P.M."/>
            <person name="Dal Grande F."/>
            <person name="Keller J."/>
        </authorList>
    </citation>
    <scope>NUCLEOTIDE SEQUENCE [LARGE SCALE GENOMIC DNA]</scope>
    <source>
        <strain evidence="5 6">SAG 2043</strain>
    </source>
</reference>
<dbReference type="Proteomes" id="UP001489004">
    <property type="component" value="Unassembled WGS sequence"/>
</dbReference>
<feature type="transmembrane region" description="Helical" evidence="3">
    <location>
        <begin position="359"/>
        <end position="383"/>
    </location>
</feature>
<dbReference type="Pfam" id="PF02582">
    <property type="entry name" value="DUF155"/>
    <property type="match status" value="1"/>
</dbReference>
<dbReference type="PANTHER" id="PTHR16255:SF1">
    <property type="entry name" value="REQUIRED FOR MEIOTIC NUCLEAR DIVISION PROTEIN 1 HOMOLOG"/>
    <property type="match status" value="1"/>
</dbReference>
<keyword evidence="3" id="KW-1133">Transmembrane helix</keyword>
<accession>A0AAW1Q0M2</accession>
<gene>
    <name evidence="5" type="ORF">WJX72_002986</name>
</gene>
<evidence type="ECO:0000259" key="4">
    <source>
        <dbReference type="Pfam" id="PF02582"/>
    </source>
</evidence>